<feature type="transmembrane region" description="Helical" evidence="11">
    <location>
        <begin position="189"/>
        <end position="210"/>
    </location>
</feature>
<keyword evidence="2" id="KW-1003">Cell membrane</keyword>
<gene>
    <name evidence="15" type="ORF">TH25_05385</name>
</gene>
<comment type="similarity">
    <text evidence="8">Belongs to the methyl-accepting chemotaxis (MCP) protein family.</text>
</comment>
<accession>A0A367XGD3</accession>
<dbReference type="Gene3D" id="6.10.340.10">
    <property type="match status" value="1"/>
</dbReference>
<feature type="transmembrane region" description="Helical" evidence="11">
    <location>
        <begin position="12"/>
        <end position="30"/>
    </location>
</feature>
<dbReference type="InterPro" id="IPR004089">
    <property type="entry name" value="MCPsignal_dom"/>
</dbReference>
<dbReference type="PROSITE" id="PS51257">
    <property type="entry name" value="PROKAR_LIPOPROTEIN"/>
    <property type="match status" value="1"/>
</dbReference>
<dbReference type="PANTHER" id="PTHR32089">
    <property type="entry name" value="METHYL-ACCEPTING CHEMOTAXIS PROTEIN MCPB"/>
    <property type="match status" value="1"/>
</dbReference>
<evidence type="ECO:0000256" key="2">
    <source>
        <dbReference type="ARBA" id="ARBA00022475"/>
    </source>
</evidence>
<dbReference type="SMART" id="SM01049">
    <property type="entry name" value="Cache_2"/>
    <property type="match status" value="1"/>
</dbReference>
<evidence type="ECO:0000256" key="6">
    <source>
        <dbReference type="ARBA" id="ARBA00023136"/>
    </source>
</evidence>
<dbReference type="GO" id="GO:0005886">
    <property type="term" value="C:plasma membrane"/>
    <property type="evidence" value="ECO:0007669"/>
    <property type="project" value="UniProtKB-SubCell"/>
</dbReference>
<evidence type="ECO:0000256" key="3">
    <source>
        <dbReference type="ARBA" id="ARBA00022519"/>
    </source>
</evidence>
<dbReference type="PROSITE" id="PS50885">
    <property type="entry name" value="HAMP"/>
    <property type="match status" value="1"/>
</dbReference>
<dbReference type="InterPro" id="IPR004010">
    <property type="entry name" value="Double_Cache_2"/>
</dbReference>
<dbReference type="PANTHER" id="PTHR32089:SF112">
    <property type="entry name" value="LYSOZYME-LIKE PROTEIN-RELATED"/>
    <property type="match status" value="1"/>
</dbReference>
<feature type="coiled-coil region" evidence="10">
    <location>
        <begin position="267"/>
        <end position="295"/>
    </location>
</feature>
<dbReference type="PRINTS" id="PR00260">
    <property type="entry name" value="CHEMTRNSDUCR"/>
</dbReference>
<evidence type="ECO:0000259" key="12">
    <source>
        <dbReference type="PROSITE" id="PS50111"/>
    </source>
</evidence>
<evidence type="ECO:0000256" key="8">
    <source>
        <dbReference type="ARBA" id="ARBA00029447"/>
    </source>
</evidence>
<protein>
    <recommendedName>
        <fullName evidence="17">Chemotaxis protein</fullName>
    </recommendedName>
</protein>
<evidence type="ECO:0000256" key="5">
    <source>
        <dbReference type="ARBA" id="ARBA00022989"/>
    </source>
</evidence>
<keyword evidence="5 11" id="KW-1133">Transmembrane helix</keyword>
<dbReference type="PROSITE" id="PS50192">
    <property type="entry name" value="T_SNARE"/>
    <property type="match status" value="1"/>
</dbReference>
<dbReference type="EMBL" id="JPWH01000003">
    <property type="protein sequence ID" value="RCK52479.1"/>
    <property type="molecule type" value="Genomic_DNA"/>
</dbReference>
<evidence type="ECO:0008006" key="17">
    <source>
        <dbReference type="Google" id="ProtNLM"/>
    </source>
</evidence>
<dbReference type="CDD" id="cd06225">
    <property type="entry name" value="HAMP"/>
    <property type="match status" value="1"/>
</dbReference>
<comment type="caution">
    <text evidence="15">The sequence shown here is derived from an EMBL/GenBank/DDBJ whole genome shotgun (WGS) entry which is preliminary data.</text>
</comment>
<keyword evidence="10" id="KW-0175">Coiled coil</keyword>
<dbReference type="Pfam" id="PF08269">
    <property type="entry name" value="dCache_2"/>
    <property type="match status" value="1"/>
</dbReference>
<dbReference type="Proteomes" id="UP000252517">
    <property type="component" value="Unassembled WGS sequence"/>
</dbReference>
<dbReference type="Gene3D" id="1.10.287.950">
    <property type="entry name" value="Methyl-accepting chemotaxis protein"/>
    <property type="match status" value="1"/>
</dbReference>
<evidence type="ECO:0000256" key="1">
    <source>
        <dbReference type="ARBA" id="ARBA00004429"/>
    </source>
</evidence>
<comment type="subcellular location">
    <subcellularLocation>
        <location evidence="1">Cell inner membrane</location>
        <topology evidence="1">Multi-pass membrane protein</topology>
    </subcellularLocation>
</comment>
<keyword evidence="3" id="KW-0997">Cell inner membrane</keyword>
<evidence type="ECO:0000313" key="15">
    <source>
        <dbReference type="EMBL" id="RCK52479.1"/>
    </source>
</evidence>
<dbReference type="GO" id="GO:0006935">
    <property type="term" value="P:chemotaxis"/>
    <property type="evidence" value="ECO:0007669"/>
    <property type="project" value="InterPro"/>
</dbReference>
<keyword evidence="4 11" id="KW-0812">Transmembrane</keyword>
<evidence type="ECO:0000259" key="14">
    <source>
        <dbReference type="PROSITE" id="PS50885"/>
    </source>
</evidence>
<dbReference type="SMART" id="SM00283">
    <property type="entry name" value="MA"/>
    <property type="match status" value="1"/>
</dbReference>
<organism evidence="15 16">
    <name type="scientific">Thalassospira profundimaris</name>
    <dbReference type="NCBI Taxonomy" id="502049"/>
    <lineage>
        <taxon>Bacteria</taxon>
        <taxon>Pseudomonadati</taxon>
        <taxon>Pseudomonadota</taxon>
        <taxon>Alphaproteobacteria</taxon>
        <taxon>Rhodospirillales</taxon>
        <taxon>Thalassospiraceae</taxon>
        <taxon>Thalassospira</taxon>
    </lineage>
</organism>
<feature type="domain" description="Methyl-accepting transducer" evidence="12">
    <location>
        <begin position="299"/>
        <end position="522"/>
    </location>
</feature>
<dbReference type="AlphaFoldDB" id="A0A367XGD3"/>
<dbReference type="PROSITE" id="PS50111">
    <property type="entry name" value="CHEMOTAXIS_TRANSDUC_2"/>
    <property type="match status" value="1"/>
</dbReference>
<dbReference type="Gene3D" id="3.30.450.20">
    <property type="entry name" value="PAS domain"/>
    <property type="match status" value="1"/>
</dbReference>
<dbReference type="GO" id="GO:0004888">
    <property type="term" value="F:transmembrane signaling receptor activity"/>
    <property type="evidence" value="ECO:0007669"/>
    <property type="project" value="InterPro"/>
</dbReference>
<evidence type="ECO:0000256" key="9">
    <source>
        <dbReference type="PROSITE-ProRule" id="PRU00284"/>
    </source>
</evidence>
<evidence type="ECO:0000256" key="4">
    <source>
        <dbReference type="ARBA" id="ARBA00022692"/>
    </source>
</evidence>
<feature type="domain" description="T-SNARE coiled-coil homology" evidence="13">
    <location>
        <begin position="458"/>
        <end position="520"/>
    </location>
</feature>
<dbReference type="GO" id="GO:0007165">
    <property type="term" value="P:signal transduction"/>
    <property type="evidence" value="ECO:0007669"/>
    <property type="project" value="UniProtKB-KW"/>
</dbReference>
<reference evidence="15 16" key="1">
    <citation type="submission" date="2014-07" db="EMBL/GenBank/DDBJ databases">
        <title>Draft genome sequence of Thalassospira profundimaris S25-3-2.</title>
        <authorList>
            <person name="Lai Q."/>
            <person name="Shao Z."/>
        </authorList>
    </citation>
    <scope>NUCLEOTIDE SEQUENCE [LARGE SCALE GENOMIC DNA]</scope>
    <source>
        <strain evidence="15 16">S25-3-2</strain>
    </source>
</reference>
<dbReference type="InterPro" id="IPR033480">
    <property type="entry name" value="sCache_2"/>
</dbReference>
<dbReference type="Pfam" id="PF00015">
    <property type="entry name" value="MCPsignal"/>
    <property type="match status" value="1"/>
</dbReference>
<evidence type="ECO:0000313" key="16">
    <source>
        <dbReference type="Proteomes" id="UP000252517"/>
    </source>
</evidence>
<feature type="domain" description="HAMP" evidence="14">
    <location>
        <begin position="212"/>
        <end position="265"/>
    </location>
</feature>
<proteinExistence type="inferred from homology"/>
<keyword evidence="6 11" id="KW-0472">Membrane</keyword>
<dbReference type="SUPFAM" id="SSF58104">
    <property type="entry name" value="Methyl-accepting chemotaxis protein (MCP) signaling domain"/>
    <property type="match status" value="1"/>
</dbReference>
<evidence type="ECO:0000259" key="13">
    <source>
        <dbReference type="PROSITE" id="PS50192"/>
    </source>
</evidence>
<dbReference type="Pfam" id="PF00672">
    <property type="entry name" value="HAMP"/>
    <property type="match status" value="1"/>
</dbReference>
<dbReference type="InterPro" id="IPR000727">
    <property type="entry name" value="T_SNARE_dom"/>
</dbReference>
<evidence type="ECO:0000256" key="10">
    <source>
        <dbReference type="SAM" id="Coils"/>
    </source>
</evidence>
<name>A0A367XGD3_9PROT</name>
<dbReference type="InterPro" id="IPR003660">
    <property type="entry name" value="HAMP_dom"/>
</dbReference>
<keyword evidence="7 9" id="KW-0807">Transducer</keyword>
<dbReference type="SMART" id="SM00304">
    <property type="entry name" value="HAMP"/>
    <property type="match status" value="1"/>
</dbReference>
<sequence length="562" mass="60543">MLSNLKIRTRLIIIVFGAVLASCIIGAFALENLRENLLEDRKTNTRNLVNSSISLLQYYYDLEKSGKFSKEDAQNLAKKAVSSLRYDGSNYFWVFTAKEQIMLVHGVVPKLVGQNMSDSKDTSGKLYYRDFDKVINEHGEGFVGYHFYLPNSKETGPKLAFVKNFEPWGWVVGTGIYINDIDSIFYSSLVFQGGIALVAIGLVILLSMFISKGITGPLSRIIENMNSVAKGDFDIEVQYTDQQSEIGDLARTMETFRDRSLEVAHMREKQVENEKRAEESKREALKQMANDFEQSVGQILSEVLALSREVQSGLKTISESAKNAGKGLKVVSSVSHNATRNVDTVAAAAEELTASIAEISSQVTQSSGIAGSAVDASESTHKKIELLANAASEIGEVVALITDIANQTNLLALNATIEAARAGDAGKGFAVVANEVKNLATQTARATDNIRRQVEDIQAATSSSVDAIGDIAGTIRELDAATGRIAAAVEEQGAATQEIARNVDEAARGVARVNADIDAAAEGALIDGQRSDKGNELAASLSAKAQQLNVAVSEFLTKVRSS</sequence>
<dbReference type="InterPro" id="IPR004090">
    <property type="entry name" value="Chemotax_Me-accpt_rcpt"/>
</dbReference>
<evidence type="ECO:0000256" key="11">
    <source>
        <dbReference type="SAM" id="Phobius"/>
    </source>
</evidence>
<evidence type="ECO:0000256" key="7">
    <source>
        <dbReference type="ARBA" id="ARBA00023224"/>
    </source>
</evidence>